<evidence type="ECO:0000256" key="13">
    <source>
        <dbReference type="SAM" id="SignalP"/>
    </source>
</evidence>
<name>A0A2G8TJQ2_9BURK</name>
<feature type="domain" description="TonB-dependent receptor-like beta-barrel" evidence="14">
    <location>
        <begin position="284"/>
        <end position="712"/>
    </location>
</feature>
<evidence type="ECO:0000256" key="7">
    <source>
        <dbReference type="ARBA" id="ARBA00023077"/>
    </source>
</evidence>
<evidence type="ECO:0000256" key="2">
    <source>
        <dbReference type="ARBA" id="ARBA00009810"/>
    </source>
</evidence>
<dbReference type="PANTHER" id="PTHR30069">
    <property type="entry name" value="TONB-DEPENDENT OUTER MEMBRANE RECEPTOR"/>
    <property type="match status" value="1"/>
</dbReference>
<comment type="similarity">
    <text evidence="2 11 12">Belongs to the TonB-dependent receptor family.</text>
</comment>
<dbReference type="EMBL" id="PDOC01000002">
    <property type="protein sequence ID" value="PIL46254.1"/>
    <property type="molecule type" value="Genomic_DNA"/>
</dbReference>
<dbReference type="OrthoDB" id="8671598at2"/>
<feature type="domain" description="TonB-dependent receptor plug" evidence="15">
    <location>
        <begin position="69"/>
        <end position="164"/>
    </location>
</feature>
<dbReference type="InterPro" id="IPR037066">
    <property type="entry name" value="Plug_dom_sf"/>
</dbReference>
<evidence type="ECO:0000256" key="6">
    <source>
        <dbReference type="ARBA" id="ARBA00022729"/>
    </source>
</evidence>
<accession>A0A2G8TJQ2</accession>
<evidence type="ECO:0000256" key="12">
    <source>
        <dbReference type="RuleBase" id="RU003357"/>
    </source>
</evidence>
<dbReference type="Gene3D" id="2.170.130.10">
    <property type="entry name" value="TonB-dependent receptor, plug domain"/>
    <property type="match status" value="1"/>
</dbReference>
<evidence type="ECO:0000256" key="8">
    <source>
        <dbReference type="ARBA" id="ARBA00023136"/>
    </source>
</evidence>
<protein>
    <submittedName>
        <fullName evidence="16">Outer membrane receptor protein</fullName>
    </submittedName>
</protein>
<dbReference type="InterPro" id="IPR039426">
    <property type="entry name" value="TonB-dep_rcpt-like"/>
</dbReference>
<dbReference type="Gene3D" id="2.40.170.20">
    <property type="entry name" value="TonB-dependent receptor, beta-barrel domain"/>
    <property type="match status" value="1"/>
</dbReference>
<dbReference type="AlphaFoldDB" id="A0A2G8TJQ2"/>
<feature type="chain" id="PRO_5013849664" evidence="13">
    <location>
        <begin position="31"/>
        <end position="750"/>
    </location>
</feature>
<feature type="signal peptide" evidence="13">
    <location>
        <begin position="1"/>
        <end position="30"/>
    </location>
</feature>
<keyword evidence="10 11" id="KW-0998">Cell outer membrane</keyword>
<dbReference type="Pfam" id="PF00593">
    <property type="entry name" value="TonB_dep_Rec_b-barrel"/>
    <property type="match status" value="1"/>
</dbReference>
<keyword evidence="6 13" id="KW-0732">Signal</keyword>
<organism evidence="16 17">
    <name type="scientific">Massilia eurypsychrophila</name>
    <dbReference type="NCBI Taxonomy" id="1485217"/>
    <lineage>
        <taxon>Bacteria</taxon>
        <taxon>Pseudomonadati</taxon>
        <taxon>Pseudomonadota</taxon>
        <taxon>Betaproteobacteria</taxon>
        <taxon>Burkholderiales</taxon>
        <taxon>Oxalobacteraceae</taxon>
        <taxon>Telluria group</taxon>
        <taxon>Massilia</taxon>
    </lineage>
</organism>
<proteinExistence type="inferred from homology"/>
<sequence>MHTKSKSPHSPHLRLLLAAPAVFGMIAAQAAGQDGAVPPAPAPVTTGQPLQKVEIKGAAASYDARRNDTATKIVIGQEEILRNGDTTIGEVLKRLPGVTVGGVQGRGGDVRMRGLGSGYTQVLLNGEPSPPGFSLDSISPDMIERIEIMRAATAEYSTQAVAGAINIVLKRAIVTAQREIKAGLQLDNGNIGTNTNFQVADKKGALSYAIGGNVTWARFERPQETVTEGSNAAGTPTVLRRAEQGNSGHFEAIGLSPRINWTLGPGDVITSQSFINVNRFRGDSTERVATLLGPAPLYSGTRVDIESDVAQLRSDLSWTRKLAEGAKLDMKAGANWNKRESRAPSLNYDASDRLILNRLVTSDSSDKGVTASGKYSTPIFEGHALAAGWDAAYSKRNEDRIQRESSPTAACLVRTPSGDCLTPSNLDQVFEANVSRLAMFAQDEWTVTPRWSVYFGLRWEGIRTRSEGNSYAAVDNKSSVWSPLFQTLWKIPGSKADQVRLGVTRTYKAPGVNSLIPRRFASNNNSEVSPDQQGNPNLRPELAWGLDLAYEHYLEAGGLLTASTYVRRIEDITRQQTSLVDGLWLSMPVNAGVANTRGIELEAKLPLRSVYKAGPNVDMRANFSRNWSDLDSVPGPSNRLDQQTPFSGTVGADWKLDKLPMTLGASYSFQNGGPVRISFNQYAYTVPKRSLDMYGLWKFNPKNQLRVSVANVLAQDNIVQSSYIDERGRSSSTVITPTTVVVRAMLEIKL</sequence>
<dbReference type="InterPro" id="IPR000531">
    <property type="entry name" value="Beta-barrel_TonB"/>
</dbReference>
<keyword evidence="4 11" id="KW-1134">Transmembrane beta strand</keyword>
<evidence type="ECO:0000256" key="5">
    <source>
        <dbReference type="ARBA" id="ARBA00022692"/>
    </source>
</evidence>
<dbReference type="GO" id="GO:0015344">
    <property type="term" value="F:siderophore uptake transmembrane transporter activity"/>
    <property type="evidence" value="ECO:0007669"/>
    <property type="project" value="TreeGrafter"/>
</dbReference>
<gene>
    <name evidence="16" type="ORF">CR105_03975</name>
</gene>
<dbReference type="RefSeq" id="WP_099787144.1">
    <property type="nucleotide sequence ID" value="NZ_JBHLYV010000001.1"/>
</dbReference>
<dbReference type="SUPFAM" id="SSF56935">
    <property type="entry name" value="Porins"/>
    <property type="match status" value="1"/>
</dbReference>
<dbReference type="InterPro" id="IPR012910">
    <property type="entry name" value="Plug_dom"/>
</dbReference>
<evidence type="ECO:0000256" key="10">
    <source>
        <dbReference type="ARBA" id="ARBA00023237"/>
    </source>
</evidence>
<dbReference type="CDD" id="cd01347">
    <property type="entry name" value="ligand_gated_channel"/>
    <property type="match status" value="1"/>
</dbReference>
<keyword evidence="3 11" id="KW-0813">Transport</keyword>
<evidence type="ECO:0000256" key="4">
    <source>
        <dbReference type="ARBA" id="ARBA00022452"/>
    </source>
</evidence>
<keyword evidence="17" id="KW-1185">Reference proteome</keyword>
<dbReference type="GO" id="GO:0044718">
    <property type="term" value="P:siderophore transmembrane transport"/>
    <property type="evidence" value="ECO:0007669"/>
    <property type="project" value="TreeGrafter"/>
</dbReference>
<dbReference type="Proteomes" id="UP000230390">
    <property type="component" value="Unassembled WGS sequence"/>
</dbReference>
<dbReference type="PANTHER" id="PTHR30069:SF29">
    <property type="entry name" value="HEMOGLOBIN AND HEMOGLOBIN-HAPTOGLOBIN-BINDING PROTEIN 1-RELATED"/>
    <property type="match status" value="1"/>
</dbReference>
<keyword evidence="8 11" id="KW-0472">Membrane</keyword>
<keyword evidence="7 12" id="KW-0798">TonB box</keyword>
<dbReference type="InterPro" id="IPR036942">
    <property type="entry name" value="Beta-barrel_TonB_sf"/>
</dbReference>
<evidence type="ECO:0000313" key="17">
    <source>
        <dbReference type="Proteomes" id="UP000230390"/>
    </source>
</evidence>
<evidence type="ECO:0000313" key="16">
    <source>
        <dbReference type="EMBL" id="PIL46254.1"/>
    </source>
</evidence>
<evidence type="ECO:0000256" key="9">
    <source>
        <dbReference type="ARBA" id="ARBA00023170"/>
    </source>
</evidence>
<comment type="caution">
    <text evidence="16">The sequence shown here is derived from an EMBL/GenBank/DDBJ whole genome shotgun (WGS) entry which is preliminary data.</text>
</comment>
<evidence type="ECO:0000256" key="3">
    <source>
        <dbReference type="ARBA" id="ARBA00022448"/>
    </source>
</evidence>
<dbReference type="Pfam" id="PF07715">
    <property type="entry name" value="Plug"/>
    <property type="match status" value="1"/>
</dbReference>
<dbReference type="GO" id="GO:0009279">
    <property type="term" value="C:cell outer membrane"/>
    <property type="evidence" value="ECO:0007669"/>
    <property type="project" value="UniProtKB-SubCell"/>
</dbReference>
<dbReference type="PROSITE" id="PS52016">
    <property type="entry name" value="TONB_DEPENDENT_REC_3"/>
    <property type="match status" value="1"/>
</dbReference>
<comment type="subcellular location">
    <subcellularLocation>
        <location evidence="1 11">Cell outer membrane</location>
        <topology evidence="1 11">Multi-pass membrane protein</topology>
    </subcellularLocation>
</comment>
<evidence type="ECO:0000259" key="14">
    <source>
        <dbReference type="Pfam" id="PF00593"/>
    </source>
</evidence>
<evidence type="ECO:0000256" key="11">
    <source>
        <dbReference type="PROSITE-ProRule" id="PRU01360"/>
    </source>
</evidence>
<reference evidence="16 17" key="1">
    <citation type="submission" date="2017-10" db="EMBL/GenBank/DDBJ databases">
        <title>Massilia psychrophilum sp. nov., a novel purple-pigmented bacterium isolated from Tianshan glacier, Xinjiang Municipality, China.</title>
        <authorList>
            <person name="Wang H."/>
        </authorList>
    </citation>
    <scope>NUCLEOTIDE SEQUENCE [LARGE SCALE GENOMIC DNA]</scope>
    <source>
        <strain evidence="16 17">JCM 30074</strain>
    </source>
</reference>
<evidence type="ECO:0000259" key="15">
    <source>
        <dbReference type="Pfam" id="PF07715"/>
    </source>
</evidence>
<keyword evidence="5 11" id="KW-0812">Transmembrane</keyword>
<keyword evidence="9 16" id="KW-0675">Receptor</keyword>
<evidence type="ECO:0000256" key="1">
    <source>
        <dbReference type="ARBA" id="ARBA00004571"/>
    </source>
</evidence>